<accession>A0A8T0RSL2</accession>
<proteinExistence type="predicted"/>
<dbReference type="PANTHER" id="PTHR38390:SF2">
    <property type="entry name" value="OS01G0103900 PROTEIN"/>
    <property type="match status" value="1"/>
</dbReference>
<reference evidence="2 3" key="1">
    <citation type="submission" date="2020-05" db="EMBL/GenBank/DDBJ databases">
        <title>WGS assembly of Panicum virgatum.</title>
        <authorList>
            <person name="Lovell J.T."/>
            <person name="Jenkins J."/>
            <person name="Shu S."/>
            <person name="Juenger T.E."/>
            <person name="Schmutz J."/>
        </authorList>
    </citation>
    <scope>NUCLEOTIDE SEQUENCE [LARGE SCALE GENOMIC DNA]</scope>
    <source>
        <strain evidence="3">cv. AP13</strain>
    </source>
</reference>
<protein>
    <submittedName>
        <fullName evidence="2">Uncharacterized protein</fullName>
    </submittedName>
</protein>
<gene>
    <name evidence="2" type="ORF">PVAP13_5NG154000</name>
</gene>
<evidence type="ECO:0000313" key="3">
    <source>
        <dbReference type="Proteomes" id="UP000823388"/>
    </source>
</evidence>
<dbReference type="EMBL" id="CM029046">
    <property type="protein sequence ID" value="KAG2587533.1"/>
    <property type="molecule type" value="Genomic_DNA"/>
</dbReference>
<evidence type="ECO:0000256" key="1">
    <source>
        <dbReference type="SAM" id="MobiDB-lite"/>
    </source>
</evidence>
<feature type="region of interest" description="Disordered" evidence="1">
    <location>
        <begin position="48"/>
        <end position="86"/>
    </location>
</feature>
<dbReference type="OrthoDB" id="1906673at2759"/>
<keyword evidence="3" id="KW-1185">Reference proteome</keyword>
<feature type="region of interest" description="Disordered" evidence="1">
    <location>
        <begin position="686"/>
        <end position="780"/>
    </location>
</feature>
<name>A0A8T0RSL2_PANVG</name>
<feature type="compositionally biased region" description="Basic and acidic residues" evidence="1">
    <location>
        <begin position="593"/>
        <end position="603"/>
    </location>
</feature>
<feature type="region of interest" description="Disordered" evidence="1">
    <location>
        <begin position="587"/>
        <end position="668"/>
    </location>
</feature>
<dbReference type="Proteomes" id="UP000823388">
    <property type="component" value="Chromosome 5N"/>
</dbReference>
<feature type="compositionally biased region" description="Low complexity" evidence="1">
    <location>
        <begin position="653"/>
        <end position="668"/>
    </location>
</feature>
<comment type="caution">
    <text evidence="2">The sequence shown here is derived from an EMBL/GenBank/DDBJ whole genome shotgun (WGS) entry which is preliminary data.</text>
</comment>
<evidence type="ECO:0000313" key="2">
    <source>
        <dbReference type="EMBL" id="KAG2587533.1"/>
    </source>
</evidence>
<sequence>MESTLKSVGHFECLFLFQTQHAKPVPVYIYLLVVRALGVLCKPPIQIPSRRGAAPSRRSQQHASPGRGRRRRREGQRGRGEGSSEADACGRAAMALLCFLLDLRNIPPPLLHRVKQCLLHLANLYAAATPPPQPHASSSADAGGLPGRLALSYVHAPSSKSSSSSSSSWPELKIGYRPGEKFSLRDFHHAVNNIPLDGFLPDQHVGSSSGDVSLANLFSNRAIYSWATDDISKKVIAICMSAQNPEALRRSLMDAAEQCVAVDFIMLESEAAFMYGDILENANSFVNRICDLENCVVRRYNPEPQVLHGLVKRWLEELKDDKEEILQAVFLFRYPIIDSVKHICCNLYASANHITDGFPSCQACKCHGRPIDLVTTNKVKWMCPITSRQLAASDVTDTAVRIGEQKVLFLPTSEGGSNLQRVSTSISFDVIERTQLASMDEGVIMGRSFVVIPSSNDVEVALTDECSDQNTQIFYGLCETLFKLDQGLVCSSSCNIETMKMGTLLCYYLLLPSEKGPMLLRRLAGSEEILPLPDMNRDCNSKVTMEIKNSVETSLSKIALKDYNPLQHERGFHSKLNRLVKDSLQFGSIDPDSAPKDHHHVDSFSEPQVPTCQGLEDSRFLNQPEENAGGLDDHLHSFSEPQTSTFRTPKANKLSSQSKKGNSSPSISEEWEKLIIIDDLDDNFTTAAPPRLTADKPPRTKPPSPVKPLDEKTSRILERLEGPKAKKQRPANAGKASTKAAPAPSRVASTQNRKPLLPIDPSASQLLKPSFNRLRRKLAT</sequence>
<feature type="compositionally biased region" description="Low complexity" evidence="1">
    <location>
        <begin position="48"/>
        <end position="58"/>
    </location>
</feature>
<feature type="compositionally biased region" description="Basic and acidic residues" evidence="1">
    <location>
        <begin position="708"/>
        <end position="724"/>
    </location>
</feature>
<dbReference type="AlphaFoldDB" id="A0A8T0RSL2"/>
<dbReference type="PANTHER" id="PTHR38390">
    <property type="entry name" value="OS01G0103900 PROTEIN"/>
    <property type="match status" value="1"/>
</dbReference>
<organism evidence="2 3">
    <name type="scientific">Panicum virgatum</name>
    <name type="common">Blackwell switchgrass</name>
    <dbReference type="NCBI Taxonomy" id="38727"/>
    <lineage>
        <taxon>Eukaryota</taxon>
        <taxon>Viridiplantae</taxon>
        <taxon>Streptophyta</taxon>
        <taxon>Embryophyta</taxon>
        <taxon>Tracheophyta</taxon>
        <taxon>Spermatophyta</taxon>
        <taxon>Magnoliopsida</taxon>
        <taxon>Liliopsida</taxon>
        <taxon>Poales</taxon>
        <taxon>Poaceae</taxon>
        <taxon>PACMAD clade</taxon>
        <taxon>Panicoideae</taxon>
        <taxon>Panicodae</taxon>
        <taxon>Paniceae</taxon>
        <taxon>Panicinae</taxon>
        <taxon>Panicum</taxon>
        <taxon>Panicum sect. Hiantes</taxon>
    </lineage>
</organism>